<organism evidence="2 3">
    <name type="scientific">Streptomyces viridochromogenes</name>
    <dbReference type="NCBI Taxonomy" id="1938"/>
    <lineage>
        <taxon>Bacteria</taxon>
        <taxon>Bacillati</taxon>
        <taxon>Actinomycetota</taxon>
        <taxon>Actinomycetes</taxon>
        <taxon>Kitasatosporales</taxon>
        <taxon>Streptomycetaceae</taxon>
        <taxon>Streptomyces</taxon>
    </lineage>
</organism>
<evidence type="ECO:0000259" key="1">
    <source>
        <dbReference type="Pfam" id="PF22953"/>
    </source>
</evidence>
<dbReference type="InterPro" id="IPR042104">
    <property type="entry name" value="PKS_dehydratase_sf"/>
</dbReference>
<feature type="non-terminal residue" evidence="2">
    <location>
        <position position="246"/>
    </location>
</feature>
<accession>A0A0J8BK68</accession>
<dbReference type="Pfam" id="PF22953">
    <property type="entry name" value="SpnB_Rossmann"/>
    <property type="match status" value="1"/>
</dbReference>
<dbReference type="Gene3D" id="3.10.129.110">
    <property type="entry name" value="Polyketide synthase dehydratase"/>
    <property type="match status" value="1"/>
</dbReference>
<feature type="non-terminal residue" evidence="2">
    <location>
        <position position="1"/>
    </location>
</feature>
<protein>
    <recommendedName>
        <fullName evidence="1">Polyketide synthase extender module SpnB-like Rossmann fold domain-containing protein</fullName>
    </recommendedName>
</protein>
<dbReference type="Gene3D" id="3.40.50.11460">
    <property type="match status" value="1"/>
</dbReference>
<dbReference type="RefSeq" id="WP_048587623.1">
    <property type="nucleotide sequence ID" value="NZ_LFNT01000216.1"/>
</dbReference>
<dbReference type="InterPro" id="IPR055123">
    <property type="entry name" value="SpnB-like_Rossmann"/>
</dbReference>
<proteinExistence type="predicted"/>
<dbReference type="EMBL" id="LFNT01000216">
    <property type="protein sequence ID" value="KMS65985.1"/>
    <property type="molecule type" value="Genomic_DNA"/>
</dbReference>
<dbReference type="SUPFAM" id="SSF51735">
    <property type="entry name" value="NAD(P)-binding Rossmann-fold domains"/>
    <property type="match status" value="1"/>
</dbReference>
<reference evidence="2 3" key="1">
    <citation type="submission" date="2015-06" db="EMBL/GenBank/DDBJ databases">
        <authorList>
            <person name="Ju K.-S."/>
            <person name="Doroghazi J.R."/>
            <person name="Metcalf W.W."/>
        </authorList>
    </citation>
    <scope>NUCLEOTIDE SEQUENCE [LARGE SCALE GENOMIC DNA]</scope>
    <source>
        <strain evidence="2 3">NRRL 3414</strain>
    </source>
</reference>
<evidence type="ECO:0000313" key="3">
    <source>
        <dbReference type="Proteomes" id="UP000037432"/>
    </source>
</evidence>
<dbReference type="AlphaFoldDB" id="A0A0J8BK68"/>
<comment type="caution">
    <text evidence="2">The sequence shown here is derived from an EMBL/GenBank/DDBJ whole genome shotgun (WGS) entry which is preliminary data.</text>
</comment>
<dbReference type="InterPro" id="IPR036291">
    <property type="entry name" value="NAD(P)-bd_dom_sf"/>
</dbReference>
<dbReference type="Proteomes" id="UP000037432">
    <property type="component" value="Unassembled WGS sequence"/>
</dbReference>
<feature type="domain" description="Polyketide synthase extender module SpnB-like Rossmann fold" evidence="1">
    <location>
        <begin position="136"/>
        <end position="240"/>
    </location>
</feature>
<evidence type="ECO:0000313" key="2">
    <source>
        <dbReference type="EMBL" id="KMS65985.1"/>
    </source>
</evidence>
<gene>
    <name evidence="2" type="ORF">ACM01_46555</name>
</gene>
<name>A0A0J8BK68_STRVR</name>
<sequence>TDQPDHERHLVLPFAWNDVHLYAGAATTLRVHIGFQGQDTISMRLADTVGNPVASVGSWVARPVGDELRQSGSGVSEQPMFRLTWEVSAAQPTEASVPVVPVESVADVRAVAGADDVPDVVVLHMSGESNGDDCDAAAVHALSSHVLEVVQAYLAEPRLQDTSLLAVTHGAVSVARPTELTDLSAATANALLRSAQAENPGRITLLDTDDTIPLNRIAATLNTLDEPQLAIRQGTSHVPRGPRLPR</sequence>